<accession>A0A8J6E183</accession>
<sequence length="81" mass="9007">MSGADYASKRSFLPFSPKMDQTPQDLSNFVANVLNQMQEQFQNTSQSILQKIDSMGARIQDLEGAVAELVDQANVNPEEDK</sequence>
<proteinExistence type="inferred from homology"/>
<gene>
    <name evidence="3" type="ORF">J8273_5895</name>
</gene>
<evidence type="ECO:0000313" key="4">
    <source>
        <dbReference type="Proteomes" id="UP000717585"/>
    </source>
</evidence>
<protein>
    <submittedName>
        <fullName evidence="3">Heat shock factor binding 1</fullName>
    </submittedName>
</protein>
<dbReference type="AlphaFoldDB" id="A0A8J6E183"/>
<dbReference type="Gene3D" id="1.20.5.430">
    <property type="match status" value="1"/>
</dbReference>
<dbReference type="InterPro" id="IPR009643">
    <property type="entry name" value="HS1-bd"/>
</dbReference>
<dbReference type="OrthoDB" id="4159489at2759"/>
<dbReference type="GO" id="GO:0005634">
    <property type="term" value="C:nucleus"/>
    <property type="evidence" value="ECO:0007669"/>
    <property type="project" value="TreeGrafter"/>
</dbReference>
<feature type="region of interest" description="Disordered" evidence="2">
    <location>
        <begin position="1"/>
        <end position="21"/>
    </location>
</feature>
<dbReference type="Proteomes" id="UP000717585">
    <property type="component" value="Unassembled WGS sequence"/>
</dbReference>
<dbReference type="EMBL" id="JAHDYR010000033">
    <property type="protein sequence ID" value="KAG9392756.1"/>
    <property type="molecule type" value="Genomic_DNA"/>
</dbReference>
<dbReference type="PANTHER" id="PTHR19424">
    <property type="entry name" value="HEAT SHOCK FACTOR BINDING PROTEIN 1"/>
    <property type="match status" value="1"/>
</dbReference>
<keyword evidence="3" id="KW-0346">Stress response</keyword>
<name>A0A8J6E183_9EUKA</name>
<comment type="similarity">
    <text evidence="1">Belongs to the HSBP1 family.</text>
</comment>
<evidence type="ECO:0000313" key="3">
    <source>
        <dbReference type="EMBL" id="KAG9392756.1"/>
    </source>
</evidence>
<dbReference type="GO" id="GO:0070370">
    <property type="term" value="P:cellular heat acclimation"/>
    <property type="evidence" value="ECO:0007669"/>
    <property type="project" value="TreeGrafter"/>
</dbReference>
<comment type="caution">
    <text evidence="3">The sequence shown here is derived from an EMBL/GenBank/DDBJ whole genome shotgun (WGS) entry which is preliminary data.</text>
</comment>
<evidence type="ECO:0000256" key="2">
    <source>
        <dbReference type="SAM" id="MobiDB-lite"/>
    </source>
</evidence>
<dbReference type="GO" id="GO:0005829">
    <property type="term" value="C:cytosol"/>
    <property type="evidence" value="ECO:0007669"/>
    <property type="project" value="TreeGrafter"/>
</dbReference>
<dbReference type="PANTHER" id="PTHR19424:SF0">
    <property type="entry name" value="HEAT SHOCK FACTOR BINDING PROTEIN 1"/>
    <property type="match status" value="1"/>
</dbReference>
<evidence type="ECO:0000256" key="1">
    <source>
        <dbReference type="ARBA" id="ARBA00006349"/>
    </source>
</evidence>
<dbReference type="FunFam" id="1.20.5.430:FF:000003">
    <property type="entry name" value="Heat shock factor binding protein"/>
    <property type="match status" value="1"/>
</dbReference>
<organism evidence="3 4">
    <name type="scientific">Carpediemonas membranifera</name>
    <dbReference type="NCBI Taxonomy" id="201153"/>
    <lineage>
        <taxon>Eukaryota</taxon>
        <taxon>Metamonada</taxon>
        <taxon>Carpediemonas-like organisms</taxon>
        <taxon>Carpediemonas</taxon>
    </lineage>
</organism>
<reference evidence="3" key="1">
    <citation type="submission" date="2021-05" db="EMBL/GenBank/DDBJ databases">
        <title>A free-living protist that lacks canonical eukaryotic 1 DNA replication and segregation systems.</title>
        <authorList>
            <person name="Salas-Leiva D.E."/>
            <person name="Tromer E.C."/>
            <person name="Curtis B.A."/>
            <person name="Jerlstrom-Hultqvist J."/>
            <person name="Kolisko M."/>
            <person name="Yi Z."/>
            <person name="Salas-Leiva J.S."/>
            <person name="Gallot-Lavallee L."/>
            <person name="Kops G.J.P.L."/>
            <person name="Archibald J.M."/>
            <person name="Simpson A.G.B."/>
            <person name="Roger A.J."/>
        </authorList>
    </citation>
    <scope>NUCLEOTIDE SEQUENCE</scope>
    <source>
        <strain evidence="3">BICM</strain>
    </source>
</reference>
<keyword evidence="4" id="KW-1185">Reference proteome</keyword>
<dbReference type="GO" id="GO:0003714">
    <property type="term" value="F:transcription corepressor activity"/>
    <property type="evidence" value="ECO:0007669"/>
    <property type="project" value="InterPro"/>
</dbReference>
<dbReference type="Pfam" id="PF06825">
    <property type="entry name" value="HSBP1"/>
    <property type="match status" value="1"/>
</dbReference>